<protein>
    <submittedName>
        <fullName evidence="2">Uncharacterized protein</fullName>
    </submittedName>
</protein>
<keyword evidence="1" id="KW-1133">Transmembrane helix</keyword>
<feature type="transmembrane region" description="Helical" evidence="1">
    <location>
        <begin position="6"/>
        <end position="28"/>
    </location>
</feature>
<evidence type="ECO:0000313" key="2">
    <source>
        <dbReference type="EMBL" id="CAA9588422.1"/>
    </source>
</evidence>
<gene>
    <name evidence="2" type="ORF">AVDCRST_MAG81-4721</name>
</gene>
<dbReference type="InterPro" id="IPR014945">
    <property type="entry name" value="DUF1816"/>
</dbReference>
<organism evidence="2">
    <name type="scientific">uncultured Synechococcales cyanobacterium</name>
    <dbReference type="NCBI Taxonomy" id="1936017"/>
    <lineage>
        <taxon>Bacteria</taxon>
        <taxon>Bacillati</taxon>
        <taxon>Cyanobacteriota</taxon>
        <taxon>Cyanophyceae</taxon>
        <taxon>Synechococcales</taxon>
        <taxon>environmental samples</taxon>
    </lineage>
</organism>
<proteinExistence type="predicted"/>
<sequence>MPFLQTYVAIAIVVAISLVIVVLVKAVAKAWNSEPALATATPAGSSELAWWIEVITSQPRCTYYFGPFERAKEAEMAQAGYIEDLEQEGAQGITVKIKWGQPEELTLTEQQERQKNGKRNDFGLLSNFGLLSTKG</sequence>
<dbReference type="AlphaFoldDB" id="A0A6J4VUM0"/>
<name>A0A6J4VUM0_9CYAN</name>
<reference evidence="2" key="1">
    <citation type="submission" date="2020-02" db="EMBL/GenBank/DDBJ databases">
        <authorList>
            <person name="Meier V. D."/>
        </authorList>
    </citation>
    <scope>NUCLEOTIDE SEQUENCE</scope>
    <source>
        <strain evidence="2">AVDCRST_MAG81</strain>
    </source>
</reference>
<dbReference type="Pfam" id="PF08846">
    <property type="entry name" value="DUF1816"/>
    <property type="match status" value="1"/>
</dbReference>
<keyword evidence="1" id="KW-0812">Transmembrane</keyword>
<dbReference type="EMBL" id="CADCWO010000230">
    <property type="protein sequence ID" value="CAA9588422.1"/>
    <property type="molecule type" value="Genomic_DNA"/>
</dbReference>
<evidence type="ECO:0000256" key="1">
    <source>
        <dbReference type="SAM" id="Phobius"/>
    </source>
</evidence>
<keyword evidence="1" id="KW-0472">Membrane</keyword>
<accession>A0A6J4VUM0</accession>